<evidence type="ECO:0000313" key="2">
    <source>
        <dbReference type="Proteomes" id="UP000503011"/>
    </source>
</evidence>
<protein>
    <recommendedName>
        <fullName evidence="3">Cytotoxic translational repressor of toxin-antitoxin stability system</fullName>
    </recommendedName>
</protein>
<dbReference type="AlphaFoldDB" id="A0A6F8YBW1"/>
<evidence type="ECO:0000313" key="1">
    <source>
        <dbReference type="EMBL" id="BCB83557.1"/>
    </source>
</evidence>
<sequence>MSPKRGDRVAPPARPGEYHLRFATADAAKGWEDLCRQAPANTRTAFESIRADPVPFPATERHHRLKHDLGVGRHDGRAMEQWQYEVTGAGRVWYLVDRKARTVWLTYAGTAHPRPTDR</sequence>
<evidence type="ECO:0008006" key="3">
    <source>
        <dbReference type="Google" id="ProtNLM"/>
    </source>
</evidence>
<dbReference type="RefSeq" id="WP_173154002.1">
    <property type="nucleotide sequence ID" value="NZ_AP022871.1"/>
</dbReference>
<organism evidence="1 2">
    <name type="scientific">Phytohabitans suffuscus</name>
    <dbReference type="NCBI Taxonomy" id="624315"/>
    <lineage>
        <taxon>Bacteria</taxon>
        <taxon>Bacillati</taxon>
        <taxon>Actinomycetota</taxon>
        <taxon>Actinomycetes</taxon>
        <taxon>Micromonosporales</taxon>
        <taxon>Micromonosporaceae</taxon>
    </lineage>
</organism>
<name>A0A6F8YBW1_9ACTN</name>
<accession>A0A6F8YBW1</accession>
<dbReference type="EMBL" id="AP022871">
    <property type="protein sequence ID" value="BCB83557.1"/>
    <property type="molecule type" value="Genomic_DNA"/>
</dbReference>
<reference evidence="1 2" key="2">
    <citation type="submission" date="2020-03" db="EMBL/GenBank/DDBJ databases">
        <authorList>
            <person name="Ichikawa N."/>
            <person name="Kimura A."/>
            <person name="Kitahashi Y."/>
            <person name="Uohara A."/>
        </authorList>
    </citation>
    <scope>NUCLEOTIDE SEQUENCE [LARGE SCALE GENOMIC DNA]</scope>
    <source>
        <strain evidence="1 2">NBRC 105367</strain>
    </source>
</reference>
<reference evidence="1 2" key="1">
    <citation type="submission" date="2020-03" db="EMBL/GenBank/DDBJ databases">
        <title>Whole genome shotgun sequence of Phytohabitans suffuscus NBRC 105367.</title>
        <authorList>
            <person name="Komaki H."/>
            <person name="Tamura T."/>
        </authorList>
    </citation>
    <scope>NUCLEOTIDE SEQUENCE [LARGE SCALE GENOMIC DNA]</scope>
    <source>
        <strain evidence="1 2">NBRC 105367</strain>
    </source>
</reference>
<keyword evidence="2" id="KW-1185">Reference proteome</keyword>
<dbReference type="KEGG" id="psuu:Psuf_008700"/>
<proteinExistence type="predicted"/>
<gene>
    <name evidence="1" type="ORF">Psuf_008700</name>
</gene>
<dbReference type="Proteomes" id="UP000503011">
    <property type="component" value="Chromosome"/>
</dbReference>